<feature type="transmembrane region" description="Helical" evidence="2">
    <location>
        <begin position="100"/>
        <end position="119"/>
    </location>
</feature>
<proteinExistence type="predicted"/>
<feature type="transmembrane region" description="Helical" evidence="2">
    <location>
        <begin position="59"/>
        <end position="80"/>
    </location>
</feature>
<sequence>MVMSLRLRRSIFNSLSTGSFRSAPQQPVVGSFPNRPNATEKSSAAASLKTPPVLSVQDILKALITPLIAIAYLAFCYVVHNRPVRLGHLVDVTEENLSVVKSAVTTVTIIVVFAGLYPLKCLISESTSEEFFRTLRTHPNGIPLSSLNDLSKPTLGKAGSMKAIWRNQTSRYYSAIFVAGFIVTVTSTLAPSTRRD</sequence>
<protein>
    <submittedName>
        <fullName evidence="3">Uncharacterized protein</fullName>
    </submittedName>
</protein>
<dbReference type="STRING" id="765440.A0A0C3B6A7"/>
<feature type="region of interest" description="Disordered" evidence="1">
    <location>
        <begin position="19"/>
        <end position="44"/>
    </location>
</feature>
<accession>A0A0C3B6A7</accession>
<keyword evidence="2" id="KW-0472">Membrane</keyword>
<feature type="compositionally biased region" description="Polar residues" evidence="1">
    <location>
        <begin position="34"/>
        <end position="44"/>
    </location>
</feature>
<evidence type="ECO:0000313" key="3">
    <source>
        <dbReference type="EMBL" id="KIM72862.1"/>
    </source>
</evidence>
<dbReference type="Proteomes" id="UP000054166">
    <property type="component" value="Unassembled WGS sequence"/>
</dbReference>
<keyword evidence="2" id="KW-0812">Transmembrane</keyword>
<dbReference type="OrthoDB" id="2646225at2759"/>
<evidence type="ECO:0000313" key="4">
    <source>
        <dbReference type="Proteomes" id="UP000054166"/>
    </source>
</evidence>
<feature type="transmembrane region" description="Helical" evidence="2">
    <location>
        <begin position="172"/>
        <end position="190"/>
    </location>
</feature>
<dbReference type="EMBL" id="KN833104">
    <property type="protein sequence ID" value="KIM72862.1"/>
    <property type="molecule type" value="Genomic_DNA"/>
</dbReference>
<keyword evidence="4" id="KW-1185">Reference proteome</keyword>
<dbReference type="AlphaFoldDB" id="A0A0C3B6A7"/>
<gene>
    <name evidence="3" type="ORF">PILCRDRAFT_829529</name>
</gene>
<evidence type="ECO:0000256" key="2">
    <source>
        <dbReference type="SAM" id="Phobius"/>
    </source>
</evidence>
<dbReference type="HOGENOM" id="CLU_1390716_0_0_1"/>
<reference evidence="4" key="2">
    <citation type="submission" date="2015-01" db="EMBL/GenBank/DDBJ databases">
        <title>Evolutionary Origins and Diversification of the Mycorrhizal Mutualists.</title>
        <authorList>
            <consortium name="DOE Joint Genome Institute"/>
            <consortium name="Mycorrhizal Genomics Consortium"/>
            <person name="Kohler A."/>
            <person name="Kuo A."/>
            <person name="Nagy L.G."/>
            <person name="Floudas D."/>
            <person name="Copeland A."/>
            <person name="Barry K.W."/>
            <person name="Cichocki N."/>
            <person name="Veneault-Fourrey C."/>
            <person name="LaButti K."/>
            <person name="Lindquist E.A."/>
            <person name="Lipzen A."/>
            <person name="Lundell T."/>
            <person name="Morin E."/>
            <person name="Murat C."/>
            <person name="Riley R."/>
            <person name="Ohm R."/>
            <person name="Sun H."/>
            <person name="Tunlid A."/>
            <person name="Henrissat B."/>
            <person name="Grigoriev I.V."/>
            <person name="Hibbett D.S."/>
            <person name="Martin F."/>
        </authorList>
    </citation>
    <scope>NUCLEOTIDE SEQUENCE [LARGE SCALE GENOMIC DNA]</scope>
    <source>
        <strain evidence="4">F 1598</strain>
    </source>
</reference>
<evidence type="ECO:0000256" key="1">
    <source>
        <dbReference type="SAM" id="MobiDB-lite"/>
    </source>
</evidence>
<keyword evidence="2" id="KW-1133">Transmembrane helix</keyword>
<reference evidence="3 4" key="1">
    <citation type="submission" date="2014-04" db="EMBL/GenBank/DDBJ databases">
        <authorList>
            <consortium name="DOE Joint Genome Institute"/>
            <person name="Kuo A."/>
            <person name="Tarkka M."/>
            <person name="Buscot F."/>
            <person name="Kohler A."/>
            <person name="Nagy L.G."/>
            <person name="Floudas D."/>
            <person name="Copeland A."/>
            <person name="Barry K.W."/>
            <person name="Cichocki N."/>
            <person name="Veneault-Fourrey C."/>
            <person name="LaButti K."/>
            <person name="Lindquist E.A."/>
            <person name="Lipzen A."/>
            <person name="Lundell T."/>
            <person name="Morin E."/>
            <person name="Murat C."/>
            <person name="Sun H."/>
            <person name="Tunlid A."/>
            <person name="Henrissat B."/>
            <person name="Grigoriev I.V."/>
            <person name="Hibbett D.S."/>
            <person name="Martin F."/>
            <person name="Nordberg H.P."/>
            <person name="Cantor M.N."/>
            <person name="Hua S.X."/>
        </authorList>
    </citation>
    <scope>NUCLEOTIDE SEQUENCE [LARGE SCALE GENOMIC DNA]</scope>
    <source>
        <strain evidence="3 4">F 1598</strain>
    </source>
</reference>
<name>A0A0C3B6A7_PILCF</name>
<organism evidence="3 4">
    <name type="scientific">Piloderma croceum (strain F 1598)</name>
    <dbReference type="NCBI Taxonomy" id="765440"/>
    <lineage>
        <taxon>Eukaryota</taxon>
        <taxon>Fungi</taxon>
        <taxon>Dikarya</taxon>
        <taxon>Basidiomycota</taxon>
        <taxon>Agaricomycotina</taxon>
        <taxon>Agaricomycetes</taxon>
        <taxon>Agaricomycetidae</taxon>
        <taxon>Atheliales</taxon>
        <taxon>Atheliaceae</taxon>
        <taxon>Piloderma</taxon>
    </lineage>
</organism>
<dbReference type="InParanoid" id="A0A0C3B6A7"/>